<dbReference type="AlphaFoldDB" id="A0A1R2AYB8"/>
<protein>
    <submittedName>
        <fullName evidence="2">Uncharacterized protein</fullName>
    </submittedName>
</protein>
<gene>
    <name evidence="2" type="ORF">SteCoe_32734</name>
</gene>
<evidence type="ECO:0000256" key="1">
    <source>
        <dbReference type="SAM" id="MobiDB-lite"/>
    </source>
</evidence>
<organism evidence="2 3">
    <name type="scientific">Stentor coeruleus</name>
    <dbReference type="NCBI Taxonomy" id="5963"/>
    <lineage>
        <taxon>Eukaryota</taxon>
        <taxon>Sar</taxon>
        <taxon>Alveolata</taxon>
        <taxon>Ciliophora</taxon>
        <taxon>Postciliodesmatophora</taxon>
        <taxon>Heterotrichea</taxon>
        <taxon>Heterotrichida</taxon>
        <taxon>Stentoridae</taxon>
        <taxon>Stentor</taxon>
    </lineage>
</organism>
<proteinExistence type="predicted"/>
<reference evidence="2 3" key="1">
    <citation type="submission" date="2016-11" db="EMBL/GenBank/DDBJ databases">
        <title>The macronuclear genome of Stentor coeruleus: a giant cell with tiny introns.</title>
        <authorList>
            <person name="Slabodnick M."/>
            <person name="Ruby J.G."/>
            <person name="Reiff S.B."/>
            <person name="Swart E.C."/>
            <person name="Gosai S."/>
            <person name="Prabakaran S."/>
            <person name="Witkowska E."/>
            <person name="Larue G.E."/>
            <person name="Fisher S."/>
            <person name="Freeman R.M."/>
            <person name="Gunawardena J."/>
            <person name="Chu W."/>
            <person name="Stover N.A."/>
            <person name="Gregory B.D."/>
            <person name="Nowacki M."/>
            <person name="Derisi J."/>
            <person name="Roy S.W."/>
            <person name="Marshall W.F."/>
            <person name="Sood P."/>
        </authorList>
    </citation>
    <scope>NUCLEOTIDE SEQUENCE [LARGE SCALE GENOMIC DNA]</scope>
    <source>
        <strain evidence="2">WM001</strain>
    </source>
</reference>
<comment type="caution">
    <text evidence="2">The sequence shown here is derived from an EMBL/GenBank/DDBJ whole genome shotgun (WGS) entry which is preliminary data.</text>
</comment>
<evidence type="ECO:0000313" key="3">
    <source>
        <dbReference type="Proteomes" id="UP000187209"/>
    </source>
</evidence>
<accession>A0A1R2AYB8</accession>
<feature type="region of interest" description="Disordered" evidence="1">
    <location>
        <begin position="138"/>
        <end position="158"/>
    </location>
</feature>
<dbReference type="EMBL" id="MPUH01001188">
    <property type="protein sequence ID" value="OMJ69523.1"/>
    <property type="molecule type" value="Genomic_DNA"/>
</dbReference>
<dbReference type="Proteomes" id="UP000187209">
    <property type="component" value="Unassembled WGS sequence"/>
</dbReference>
<name>A0A1R2AYB8_9CILI</name>
<sequence length="158" mass="18362">MEDELETQISHKISQTMFTSASPLLQNISMVNSKVYSPLPNTYEKIIGFSPKKVRKLRYANERKKNNTMDFSIPVKVADFKELLSPFSIKTRDYCALYSNFPLYTHEFVHFPSLKPKIPVSKNPKQLRSKDYPEMIGSRKELTIRKNKKRSDGFSSFS</sequence>
<keyword evidence="3" id="KW-1185">Reference proteome</keyword>
<evidence type="ECO:0000313" key="2">
    <source>
        <dbReference type="EMBL" id="OMJ69523.1"/>
    </source>
</evidence>